<dbReference type="Pfam" id="PF13692">
    <property type="entry name" value="Glyco_trans_1_4"/>
    <property type="match status" value="1"/>
</dbReference>
<dbReference type="CDD" id="cd03801">
    <property type="entry name" value="GT4_PimA-like"/>
    <property type="match status" value="1"/>
</dbReference>
<keyword evidence="5" id="KW-1185">Reference proteome</keyword>
<evidence type="ECO:0000256" key="1">
    <source>
        <dbReference type="ARBA" id="ARBA00022676"/>
    </source>
</evidence>
<keyword evidence="1 4" id="KW-0328">Glycosyltransferase</keyword>
<dbReference type="Proteomes" id="UP000295573">
    <property type="component" value="Unassembled WGS sequence"/>
</dbReference>
<dbReference type="Pfam" id="PF13439">
    <property type="entry name" value="Glyco_transf_4"/>
    <property type="match status" value="1"/>
</dbReference>
<evidence type="ECO:0000313" key="4">
    <source>
        <dbReference type="EMBL" id="TCO51410.1"/>
    </source>
</evidence>
<proteinExistence type="predicted"/>
<dbReference type="SUPFAM" id="SSF53756">
    <property type="entry name" value="UDP-Glycosyltransferase/glycogen phosphorylase"/>
    <property type="match status" value="1"/>
</dbReference>
<comment type="caution">
    <text evidence="4">The sequence shown here is derived from an EMBL/GenBank/DDBJ whole genome shotgun (WGS) entry which is preliminary data.</text>
</comment>
<dbReference type="Gene3D" id="3.40.50.2000">
    <property type="entry name" value="Glycogen Phosphorylase B"/>
    <property type="match status" value="2"/>
</dbReference>
<dbReference type="InterPro" id="IPR050194">
    <property type="entry name" value="Glycosyltransferase_grp1"/>
</dbReference>
<dbReference type="PANTHER" id="PTHR45947:SF3">
    <property type="entry name" value="SULFOQUINOVOSYL TRANSFERASE SQD2"/>
    <property type="match status" value="1"/>
</dbReference>
<evidence type="ECO:0000256" key="2">
    <source>
        <dbReference type="ARBA" id="ARBA00022679"/>
    </source>
</evidence>
<dbReference type="InterPro" id="IPR028098">
    <property type="entry name" value="Glyco_trans_4-like_N"/>
</dbReference>
<name>A0A4V2S5B0_9ACTN</name>
<organism evidence="4 5">
    <name type="scientific">Kribbella antiqua</name>
    <dbReference type="NCBI Taxonomy" id="2512217"/>
    <lineage>
        <taxon>Bacteria</taxon>
        <taxon>Bacillati</taxon>
        <taxon>Actinomycetota</taxon>
        <taxon>Actinomycetes</taxon>
        <taxon>Propionibacteriales</taxon>
        <taxon>Kribbellaceae</taxon>
        <taxon>Kribbella</taxon>
    </lineage>
</organism>
<dbReference type="GO" id="GO:1901137">
    <property type="term" value="P:carbohydrate derivative biosynthetic process"/>
    <property type="evidence" value="ECO:0007669"/>
    <property type="project" value="UniProtKB-ARBA"/>
</dbReference>
<feature type="domain" description="Glycosyltransferase subfamily 4-like N-terminal" evidence="3">
    <location>
        <begin position="10"/>
        <end position="170"/>
    </location>
</feature>
<protein>
    <submittedName>
        <fullName evidence="4">Phosphatidylinositol alpha-mannosyltransferase</fullName>
    </submittedName>
</protein>
<keyword evidence="2 4" id="KW-0808">Transferase</keyword>
<evidence type="ECO:0000313" key="5">
    <source>
        <dbReference type="Proteomes" id="UP000295573"/>
    </source>
</evidence>
<dbReference type="GO" id="GO:0016758">
    <property type="term" value="F:hexosyltransferase activity"/>
    <property type="evidence" value="ECO:0007669"/>
    <property type="project" value="TreeGrafter"/>
</dbReference>
<dbReference type="EMBL" id="SLWR01000001">
    <property type="protein sequence ID" value="TCO51410.1"/>
    <property type="molecule type" value="Genomic_DNA"/>
</dbReference>
<gene>
    <name evidence="4" type="ORF">EV646_101393</name>
</gene>
<evidence type="ECO:0000259" key="3">
    <source>
        <dbReference type="Pfam" id="PF13439"/>
    </source>
</evidence>
<accession>A0A4V2S5B0</accession>
<reference evidence="4 5" key="1">
    <citation type="journal article" date="2015" name="Stand. Genomic Sci.">
        <title>Genomic Encyclopedia of Bacterial and Archaeal Type Strains, Phase III: the genomes of soil and plant-associated and newly described type strains.</title>
        <authorList>
            <person name="Whitman W.B."/>
            <person name="Woyke T."/>
            <person name="Klenk H.P."/>
            <person name="Zhou Y."/>
            <person name="Lilburn T.G."/>
            <person name="Beck B.J."/>
            <person name="De Vos P."/>
            <person name="Vandamme P."/>
            <person name="Eisen J.A."/>
            <person name="Garrity G."/>
            <person name="Hugenholtz P."/>
            <person name="Kyrpides N.C."/>
        </authorList>
    </citation>
    <scope>NUCLEOTIDE SEQUENCE [LARGE SCALE GENOMIC DNA]</scope>
    <source>
        <strain evidence="4 5">VKM Ac-2541</strain>
    </source>
</reference>
<dbReference type="AlphaFoldDB" id="A0A4V2S5B0"/>
<dbReference type="PANTHER" id="PTHR45947">
    <property type="entry name" value="SULFOQUINOVOSYL TRANSFERASE SQD2"/>
    <property type="match status" value="1"/>
</dbReference>
<sequence>MVCPYSLGTPGGVQNHVRDLAEALLALGHEVSVLAPVDAADTVPPYVVSSGRAVGVPYNGSVARVTFGPRTAARVKSWLTEGNFDVVHVHEPTTPSASIIALWSAEGPFVATFHTWQVRSRAMSAAAGLLRPALEKIDARIAVSENARSMMVQHVGGEAVVIPNGLYTSRFKGTPRSEWQGSDGTISFLGRMDEPRKGLGVLLKAVPALVAERPNLRILVAGTGQGDEASRSLPARCRDNVFFLGAIDDEARADMLAGSDVYVAPHLGGESFGIVLLEAMAAGAPVVASDLPAFRQVLDGGRLGELFEPGDHTELTARALKLLSTPDERLKLHTAGLTAVQRYDWSVLLPELMSVYELVARPRRQRGLW</sequence>